<accession>A0AAJ4XCP7</accession>
<proteinExistence type="predicted"/>
<gene>
    <name evidence="1" type="ORF">SAMEA4412673_02134</name>
</gene>
<name>A0AAJ4XCP7_9SPHI</name>
<sequence length="231" mass="26707">MDRNTIGPFADVPLLDFYSGVFNCVFVSLNPFLQLLDSSTLKLSNFWEIDDRTSIDIKQRILLHTKPIKWEEILMISGFQGIKQIDIALRTSIGGLVKLKQDWVLEEILDNAMENNQILAPTEGRIPENQINSILKAIKKQGYEWICLGAEFGDAMELVWIDDLIQDNIEYATHQNLYTYDRKILISCHWDSFQIYICSNPESVKKIVKEAFLEGFYANGKTEVYWSVKEE</sequence>
<evidence type="ECO:0000313" key="1">
    <source>
        <dbReference type="EMBL" id="SNV50680.1"/>
    </source>
</evidence>
<dbReference type="InterPro" id="IPR024250">
    <property type="entry name" value="DUF2711"/>
</dbReference>
<protein>
    <submittedName>
        <fullName evidence="1">Protein of uncharacterized function (DUF2711)</fullName>
    </submittedName>
</protein>
<dbReference type="KEGG" id="smiz:4412673_02134"/>
<evidence type="ECO:0000313" key="2">
    <source>
        <dbReference type="Proteomes" id="UP000215355"/>
    </source>
</evidence>
<organism evidence="1 2">
    <name type="scientific">Sphingobacterium mizutaii</name>
    <dbReference type="NCBI Taxonomy" id="1010"/>
    <lineage>
        <taxon>Bacteria</taxon>
        <taxon>Pseudomonadati</taxon>
        <taxon>Bacteroidota</taxon>
        <taxon>Sphingobacteriia</taxon>
        <taxon>Sphingobacteriales</taxon>
        <taxon>Sphingobacteriaceae</taxon>
        <taxon>Sphingobacterium</taxon>
    </lineage>
</organism>
<dbReference type="Proteomes" id="UP000215355">
    <property type="component" value="Chromosome 1"/>
</dbReference>
<dbReference type="EMBL" id="LT906468">
    <property type="protein sequence ID" value="SNV50680.1"/>
    <property type="molecule type" value="Genomic_DNA"/>
</dbReference>
<reference evidence="1 2" key="1">
    <citation type="submission" date="2017-06" db="EMBL/GenBank/DDBJ databases">
        <authorList>
            <consortium name="Pathogen Informatics"/>
        </authorList>
    </citation>
    <scope>NUCLEOTIDE SEQUENCE [LARGE SCALE GENOMIC DNA]</scope>
    <source>
        <strain evidence="1 2">NCTC12149</strain>
    </source>
</reference>
<dbReference type="Pfam" id="PF10924">
    <property type="entry name" value="DUF2711"/>
    <property type="match status" value="1"/>
</dbReference>
<dbReference type="AlphaFoldDB" id="A0AAJ4XCP7"/>